<gene>
    <name evidence="2" type="ORF">RCL2_002095200</name>
</gene>
<evidence type="ECO:0000313" key="3">
    <source>
        <dbReference type="Proteomes" id="UP000615446"/>
    </source>
</evidence>
<protein>
    <submittedName>
        <fullName evidence="2">Uncharacterized protein</fullName>
    </submittedName>
</protein>
<sequence>MDLLRDHDVKDLDKYYIIQSKTKHLVSLSDHLHNQLRSVTYTYQECQLRLINSPDLLDIAEYEDLGMIISEYSPTMPVSLFLKMRLNKRISSFHDHMPQKKRIKLIPIEPYLTTNNRNRALSSNSSSTLSCPIDTFKNLYLGRSTGSHDDTSSLKCVKSTHDNGD</sequence>
<dbReference type="AlphaFoldDB" id="A0A8H3QVK9"/>
<evidence type="ECO:0000256" key="1">
    <source>
        <dbReference type="SAM" id="MobiDB-lite"/>
    </source>
</evidence>
<organism evidence="2 3">
    <name type="scientific">Rhizophagus clarus</name>
    <dbReference type="NCBI Taxonomy" id="94130"/>
    <lineage>
        <taxon>Eukaryota</taxon>
        <taxon>Fungi</taxon>
        <taxon>Fungi incertae sedis</taxon>
        <taxon>Mucoromycota</taxon>
        <taxon>Glomeromycotina</taxon>
        <taxon>Glomeromycetes</taxon>
        <taxon>Glomerales</taxon>
        <taxon>Glomeraceae</taxon>
        <taxon>Rhizophagus</taxon>
    </lineage>
</organism>
<reference evidence="2" key="1">
    <citation type="submission" date="2019-10" db="EMBL/GenBank/DDBJ databases">
        <title>Conservation and host-specific expression of non-tandemly repeated heterogenous ribosome RNA gene in arbuscular mycorrhizal fungi.</title>
        <authorList>
            <person name="Maeda T."/>
            <person name="Kobayashi Y."/>
            <person name="Nakagawa T."/>
            <person name="Ezawa T."/>
            <person name="Yamaguchi K."/>
            <person name="Bino T."/>
            <person name="Nishimoto Y."/>
            <person name="Shigenobu S."/>
            <person name="Kawaguchi M."/>
        </authorList>
    </citation>
    <scope>NUCLEOTIDE SEQUENCE</scope>
    <source>
        <strain evidence="2">HR1</strain>
    </source>
</reference>
<accession>A0A8H3QVK9</accession>
<name>A0A8H3QVK9_9GLOM</name>
<proteinExistence type="predicted"/>
<evidence type="ECO:0000313" key="2">
    <source>
        <dbReference type="EMBL" id="GES94205.1"/>
    </source>
</evidence>
<comment type="caution">
    <text evidence="2">The sequence shown here is derived from an EMBL/GenBank/DDBJ whole genome shotgun (WGS) entry which is preliminary data.</text>
</comment>
<dbReference type="EMBL" id="BLAL01000231">
    <property type="protein sequence ID" value="GES94205.1"/>
    <property type="molecule type" value="Genomic_DNA"/>
</dbReference>
<dbReference type="Proteomes" id="UP000615446">
    <property type="component" value="Unassembled WGS sequence"/>
</dbReference>
<feature type="region of interest" description="Disordered" evidence="1">
    <location>
        <begin position="146"/>
        <end position="165"/>
    </location>
</feature>